<keyword evidence="2" id="KW-0238">DNA-binding</keyword>
<dbReference type="InterPro" id="IPR036388">
    <property type="entry name" value="WH-like_DNA-bd_sf"/>
</dbReference>
<evidence type="ECO:0000256" key="3">
    <source>
        <dbReference type="ARBA" id="ARBA00023163"/>
    </source>
</evidence>
<keyword evidence="1" id="KW-0805">Transcription regulation</keyword>
<organism evidence="8 9">
    <name type="scientific">Zymobacter palmae</name>
    <dbReference type="NCBI Taxonomy" id="33074"/>
    <lineage>
        <taxon>Bacteria</taxon>
        <taxon>Pseudomonadati</taxon>
        <taxon>Pseudomonadota</taxon>
        <taxon>Gammaproteobacteria</taxon>
        <taxon>Oceanospirillales</taxon>
        <taxon>Halomonadaceae</taxon>
        <taxon>Zymobacter group</taxon>
        <taxon>Zymobacter</taxon>
    </lineage>
</organism>
<evidence type="ECO:0000259" key="7">
    <source>
        <dbReference type="PROSITE" id="PS51078"/>
    </source>
</evidence>
<reference evidence="8 9" key="1">
    <citation type="submission" date="2018-09" db="EMBL/GenBank/DDBJ databases">
        <title>Zymobacter palmae IAM14233 (=T109) whole genome analysis.</title>
        <authorList>
            <person name="Yanase H."/>
        </authorList>
    </citation>
    <scope>NUCLEOTIDE SEQUENCE [LARGE SCALE GENOMIC DNA]</scope>
    <source>
        <strain evidence="8 9">IAM14233</strain>
    </source>
</reference>
<dbReference type="FunFam" id="1.10.10.10:FF:000056">
    <property type="entry name" value="IclR family transcriptional regulator"/>
    <property type="match status" value="1"/>
</dbReference>
<evidence type="ECO:0000259" key="6">
    <source>
        <dbReference type="PROSITE" id="PS51077"/>
    </source>
</evidence>
<name>A0A348HIH9_9GAMM</name>
<dbReference type="SMART" id="SM00346">
    <property type="entry name" value="HTH_ICLR"/>
    <property type="match status" value="1"/>
</dbReference>
<dbReference type="EMBL" id="AP018933">
    <property type="protein sequence ID" value="BBG31431.1"/>
    <property type="molecule type" value="Genomic_DNA"/>
</dbReference>
<dbReference type="KEGG" id="zpl:ZBT109_2706"/>
<dbReference type="InterPro" id="IPR005471">
    <property type="entry name" value="Tscrpt_reg_IclR_N"/>
</dbReference>
<dbReference type="GO" id="GO:0045892">
    <property type="term" value="P:negative regulation of DNA-templated transcription"/>
    <property type="evidence" value="ECO:0007669"/>
    <property type="project" value="TreeGrafter"/>
</dbReference>
<proteinExistence type="predicted"/>
<feature type="domain" description="HTH iclR-type" evidence="6">
    <location>
        <begin position="8"/>
        <end position="68"/>
    </location>
</feature>
<evidence type="ECO:0000313" key="9">
    <source>
        <dbReference type="Proteomes" id="UP000267342"/>
    </source>
</evidence>
<dbReference type="RefSeq" id="WP_027704324.1">
    <property type="nucleotide sequence ID" value="NZ_AP018933.1"/>
</dbReference>
<evidence type="ECO:0000256" key="4">
    <source>
        <dbReference type="ARBA" id="ARBA00040379"/>
    </source>
</evidence>
<keyword evidence="9" id="KW-1185">Reference proteome</keyword>
<evidence type="ECO:0000256" key="2">
    <source>
        <dbReference type="ARBA" id="ARBA00023125"/>
    </source>
</evidence>
<dbReference type="InterPro" id="IPR036390">
    <property type="entry name" value="WH_DNA-bd_sf"/>
</dbReference>
<evidence type="ECO:0000313" key="8">
    <source>
        <dbReference type="EMBL" id="BBG31431.1"/>
    </source>
</evidence>
<dbReference type="Pfam" id="PF01614">
    <property type="entry name" value="IclR_C"/>
    <property type="match status" value="1"/>
</dbReference>
<evidence type="ECO:0000256" key="1">
    <source>
        <dbReference type="ARBA" id="ARBA00023015"/>
    </source>
</evidence>
<keyword evidence="3" id="KW-0804">Transcription</keyword>
<feature type="domain" description="IclR-ED" evidence="7">
    <location>
        <begin position="69"/>
        <end position="239"/>
    </location>
</feature>
<dbReference type="PROSITE" id="PS51078">
    <property type="entry name" value="ICLR_ED"/>
    <property type="match status" value="1"/>
</dbReference>
<dbReference type="InterPro" id="IPR029016">
    <property type="entry name" value="GAF-like_dom_sf"/>
</dbReference>
<dbReference type="SUPFAM" id="SSF55781">
    <property type="entry name" value="GAF domain-like"/>
    <property type="match status" value="1"/>
</dbReference>
<dbReference type="InterPro" id="IPR050707">
    <property type="entry name" value="HTH_MetabolicPath_Reg"/>
</dbReference>
<dbReference type="GO" id="GO:0003677">
    <property type="term" value="F:DNA binding"/>
    <property type="evidence" value="ECO:0007669"/>
    <property type="project" value="UniProtKB-KW"/>
</dbReference>
<dbReference type="SUPFAM" id="SSF46785">
    <property type="entry name" value="Winged helix' DNA-binding domain"/>
    <property type="match status" value="1"/>
</dbReference>
<protein>
    <recommendedName>
        <fullName evidence="4">HTH-type transcriptional repressor AllR</fullName>
    </recommendedName>
    <alternativeName>
        <fullName evidence="5">Negative regulator of allantoin and glyoxylate utilization operons</fullName>
    </alternativeName>
</protein>
<dbReference type="PROSITE" id="PS51077">
    <property type="entry name" value="HTH_ICLR"/>
    <property type="match status" value="1"/>
</dbReference>
<dbReference type="Proteomes" id="UP000267342">
    <property type="component" value="Chromosome"/>
</dbReference>
<dbReference type="OrthoDB" id="9807558at2"/>
<sequence length="239" mass="25699">MVNTTRRIQSVERALNLLEALASSGGEARLSTLAELTSLDKGTVHGLLNTMVSMGYVARHGTDYALGLRLRDLAQPLMDADAELRQCFSPALHDLALRSGETCYLAVPCGTREYLCVDVVSCQSALCAAVPRGCRQSLTASAIGRVFLAHDPDLVRSLRRAGDMPAALEARLTDIVEQGYALDIEEAEPGLHCMAVPLRQQGRVVAALGVAGPAQRLPVERLKRLAAESMSCVFDIVKK</sequence>
<dbReference type="InterPro" id="IPR014757">
    <property type="entry name" value="Tscrpt_reg_IclR_C"/>
</dbReference>
<dbReference type="PANTHER" id="PTHR30136:SF24">
    <property type="entry name" value="HTH-TYPE TRANSCRIPTIONAL REPRESSOR ALLR"/>
    <property type="match status" value="1"/>
</dbReference>
<evidence type="ECO:0000256" key="5">
    <source>
        <dbReference type="ARBA" id="ARBA00042627"/>
    </source>
</evidence>
<dbReference type="GO" id="GO:0003700">
    <property type="term" value="F:DNA-binding transcription factor activity"/>
    <property type="evidence" value="ECO:0007669"/>
    <property type="project" value="TreeGrafter"/>
</dbReference>
<dbReference type="PANTHER" id="PTHR30136">
    <property type="entry name" value="HELIX-TURN-HELIX TRANSCRIPTIONAL REGULATOR, ICLR FAMILY"/>
    <property type="match status" value="1"/>
</dbReference>
<dbReference type="Pfam" id="PF09339">
    <property type="entry name" value="HTH_IclR"/>
    <property type="match status" value="1"/>
</dbReference>
<gene>
    <name evidence="8" type="ORF">ZBT109_2706</name>
</gene>
<accession>A0A348HIH9</accession>
<dbReference type="AlphaFoldDB" id="A0A348HIH9"/>
<dbReference type="Gene3D" id="1.10.10.10">
    <property type="entry name" value="Winged helix-like DNA-binding domain superfamily/Winged helix DNA-binding domain"/>
    <property type="match status" value="1"/>
</dbReference>
<dbReference type="STRING" id="1123510.GCA_000620025_00057"/>
<dbReference type="Gene3D" id="3.30.450.40">
    <property type="match status" value="1"/>
</dbReference>